<sequence length="113" mass="12440">MEFLARSWSLSAMELSKALPNTPVASSNILEKSPLCSIGNEAHDASSVASKECVKSLLSPRQGLPRFQQGLQEPQPAPSEKYGQNTHLKLLTLQCLPRIRLPFPRNNNGCLQK</sequence>
<dbReference type="Pfam" id="PF05703">
    <property type="entry name" value="Auxin_canalis"/>
    <property type="match status" value="1"/>
</dbReference>
<accession>A0A6A1UPF9</accession>
<reference evidence="2 3" key="1">
    <citation type="journal article" date="2019" name="Plant Biotechnol. J.">
        <title>The red bayberry genome and genetic basis of sex determination.</title>
        <authorList>
            <person name="Jia H.M."/>
            <person name="Jia H.J."/>
            <person name="Cai Q.L."/>
            <person name="Wang Y."/>
            <person name="Zhao H.B."/>
            <person name="Yang W.F."/>
            <person name="Wang G.Y."/>
            <person name="Li Y.H."/>
            <person name="Zhan D.L."/>
            <person name="Shen Y.T."/>
            <person name="Niu Q.F."/>
            <person name="Chang L."/>
            <person name="Qiu J."/>
            <person name="Zhao L."/>
            <person name="Xie H.B."/>
            <person name="Fu W.Y."/>
            <person name="Jin J."/>
            <person name="Li X.W."/>
            <person name="Jiao Y."/>
            <person name="Zhou C.C."/>
            <person name="Tu T."/>
            <person name="Chai C.Y."/>
            <person name="Gao J.L."/>
            <person name="Fan L.J."/>
            <person name="van de Weg E."/>
            <person name="Wang J.Y."/>
            <person name="Gao Z.S."/>
        </authorList>
    </citation>
    <scope>NUCLEOTIDE SEQUENCE [LARGE SCALE GENOMIC DNA]</scope>
    <source>
        <tissue evidence="2">Leaves</tissue>
    </source>
</reference>
<dbReference type="Proteomes" id="UP000516437">
    <property type="component" value="Chromosome 8"/>
</dbReference>
<gene>
    <name evidence="2" type="ORF">CJ030_MR8G001764</name>
</gene>
<dbReference type="OrthoDB" id="1926216at2759"/>
<dbReference type="EMBL" id="RXIC02000026">
    <property type="protein sequence ID" value="KAB1202212.1"/>
    <property type="molecule type" value="Genomic_DNA"/>
</dbReference>
<evidence type="ECO:0000313" key="2">
    <source>
        <dbReference type="EMBL" id="KAB1202212.1"/>
    </source>
</evidence>
<feature type="domain" description="VAN3-binding protein-like auxin canalisation" evidence="1">
    <location>
        <begin position="1"/>
        <end position="55"/>
    </location>
</feature>
<evidence type="ECO:0000313" key="3">
    <source>
        <dbReference type="Proteomes" id="UP000516437"/>
    </source>
</evidence>
<comment type="caution">
    <text evidence="2">The sequence shown here is derived from an EMBL/GenBank/DDBJ whole genome shotgun (WGS) entry which is preliminary data.</text>
</comment>
<evidence type="ECO:0000259" key="1">
    <source>
        <dbReference type="Pfam" id="PF05703"/>
    </source>
</evidence>
<dbReference type="AlphaFoldDB" id="A0A6A1UPF9"/>
<name>A0A6A1UPF9_9ROSI</name>
<protein>
    <recommendedName>
        <fullName evidence="1">VAN3-binding protein-like auxin canalisation domain-containing protein</fullName>
    </recommendedName>
</protein>
<organism evidence="2 3">
    <name type="scientific">Morella rubra</name>
    <name type="common">Chinese bayberry</name>
    <dbReference type="NCBI Taxonomy" id="262757"/>
    <lineage>
        <taxon>Eukaryota</taxon>
        <taxon>Viridiplantae</taxon>
        <taxon>Streptophyta</taxon>
        <taxon>Embryophyta</taxon>
        <taxon>Tracheophyta</taxon>
        <taxon>Spermatophyta</taxon>
        <taxon>Magnoliopsida</taxon>
        <taxon>eudicotyledons</taxon>
        <taxon>Gunneridae</taxon>
        <taxon>Pentapetalae</taxon>
        <taxon>rosids</taxon>
        <taxon>fabids</taxon>
        <taxon>Fagales</taxon>
        <taxon>Myricaceae</taxon>
        <taxon>Morella</taxon>
    </lineage>
</organism>
<dbReference type="InterPro" id="IPR008546">
    <property type="entry name" value="VAN3-bd-like_auxin_canal"/>
</dbReference>
<keyword evidence="3" id="KW-1185">Reference proteome</keyword>
<proteinExistence type="predicted"/>